<dbReference type="PANTHER" id="PTHR37827">
    <property type="entry name" value="TUDOR DOMAIN-CONTAINING PROTEIN"/>
    <property type="match status" value="1"/>
</dbReference>
<gene>
    <name evidence="1" type="ORF">CVT26_008453</name>
</gene>
<keyword evidence="2" id="KW-1185">Reference proteome</keyword>
<sequence>MEEDSEQFSLFKDCIAQRLFRSTTSEKDKEGTGDQADTDGLDEFASYIASEAWPTLPLAVKEATHETRDTVPDADTIPLESTSTSFSDSLVSYGLVPDEDDALIFLRKAVSDFLEQACAPPPVWSSTRADECAICSREVPLTYHHLIPRSVHDKVLKKGWHPKAMLNKVAWLCRPCHSFVHRVASNEDLAQHYHTVDLLLEREDIQKWQKYASKQRFGIRRG</sequence>
<comment type="caution">
    <text evidence="1">The sequence shown here is derived from an EMBL/GenBank/DDBJ whole genome shotgun (WGS) entry which is preliminary data.</text>
</comment>
<evidence type="ECO:0008006" key="3">
    <source>
        <dbReference type="Google" id="ProtNLM"/>
    </source>
</evidence>
<dbReference type="STRING" id="231916.A0A409XXE2"/>
<evidence type="ECO:0000313" key="1">
    <source>
        <dbReference type="EMBL" id="PPQ95432.1"/>
    </source>
</evidence>
<organism evidence="1 2">
    <name type="scientific">Gymnopilus dilepis</name>
    <dbReference type="NCBI Taxonomy" id="231916"/>
    <lineage>
        <taxon>Eukaryota</taxon>
        <taxon>Fungi</taxon>
        <taxon>Dikarya</taxon>
        <taxon>Basidiomycota</taxon>
        <taxon>Agaricomycotina</taxon>
        <taxon>Agaricomycetes</taxon>
        <taxon>Agaricomycetidae</taxon>
        <taxon>Agaricales</taxon>
        <taxon>Agaricineae</taxon>
        <taxon>Hymenogastraceae</taxon>
        <taxon>Gymnopilus</taxon>
    </lineage>
</organism>
<evidence type="ECO:0000313" key="2">
    <source>
        <dbReference type="Proteomes" id="UP000284706"/>
    </source>
</evidence>
<dbReference type="Proteomes" id="UP000284706">
    <property type="component" value="Unassembled WGS sequence"/>
</dbReference>
<dbReference type="OrthoDB" id="4850648at2759"/>
<accession>A0A409XXE2</accession>
<reference evidence="1 2" key="1">
    <citation type="journal article" date="2018" name="Evol. Lett.">
        <title>Horizontal gene cluster transfer increased hallucinogenic mushroom diversity.</title>
        <authorList>
            <person name="Reynolds H.T."/>
            <person name="Vijayakumar V."/>
            <person name="Gluck-Thaler E."/>
            <person name="Korotkin H.B."/>
            <person name="Matheny P.B."/>
            <person name="Slot J.C."/>
        </authorList>
    </citation>
    <scope>NUCLEOTIDE SEQUENCE [LARGE SCALE GENOMIC DNA]</scope>
    <source>
        <strain evidence="1 2">SRW20</strain>
    </source>
</reference>
<proteinExistence type="predicted"/>
<name>A0A409XXE2_9AGAR</name>
<dbReference type="PANTHER" id="PTHR37827:SF1">
    <property type="entry name" value="HNH DOMAIN-CONTAINING PROTEIN"/>
    <property type="match status" value="1"/>
</dbReference>
<protein>
    <recommendedName>
        <fullName evidence="3">HNH domain-containing protein</fullName>
    </recommendedName>
</protein>
<dbReference type="AlphaFoldDB" id="A0A409XXE2"/>
<dbReference type="InParanoid" id="A0A409XXE2"/>
<dbReference type="EMBL" id="NHYE01001426">
    <property type="protein sequence ID" value="PPQ95432.1"/>
    <property type="molecule type" value="Genomic_DNA"/>
</dbReference>